<name>A0A840VXH3_9ACTN</name>
<dbReference type="AlphaFoldDB" id="A0A840VXH3"/>
<evidence type="ECO:0000313" key="2">
    <source>
        <dbReference type="EMBL" id="MBB5489130.1"/>
    </source>
</evidence>
<sequence length="130" mass="14079">MRYRITFVAGLAIGYVLGAKAGRARYEQLARTARQVADSPLVQEVAGVVGAQTSKAGRAVYDKAVEKMPVTSVRDFLARPTAEEIHLMEWETDSADAAYAGNDRSNGTRSDDDRPGGGAHDSSRSEDRDF</sequence>
<accession>A0A840VXH3</accession>
<feature type="region of interest" description="Disordered" evidence="1">
    <location>
        <begin position="96"/>
        <end position="130"/>
    </location>
</feature>
<evidence type="ECO:0000313" key="3">
    <source>
        <dbReference type="Proteomes" id="UP000579647"/>
    </source>
</evidence>
<feature type="compositionally biased region" description="Basic and acidic residues" evidence="1">
    <location>
        <begin position="109"/>
        <end position="130"/>
    </location>
</feature>
<keyword evidence="3" id="KW-1185">Reference proteome</keyword>
<gene>
    <name evidence="2" type="ORF">HNR07_000267</name>
</gene>
<reference evidence="2 3" key="1">
    <citation type="submission" date="2020-08" db="EMBL/GenBank/DDBJ databases">
        <title>Sequencing the genomes of 1000 actinobacteria strains.</title>
        <authorList>
            <person name="Klenk H.-P."/>
        </authorList>
    </citation>
    <scope>NUCLEOTIDE SEQUENCE [LARGE SCALE GENOMIC DNA]</scope>
    <source>
        <strain evidence="2 3">DSM 44598</strain>
    </source>
</reference>
<evidence type="ECO:0000256" key="1">
    <source>
        <dbReference type="SAM" id="MobiDB-lite"/>
    </source>
</evidence>
<organism evidence="2 3">
    <name type="scientific">Nocardiopsis metallicus</name>
    <dbReference type="NCBI Taxonomy" id="179819"/>
    <lineage>
        <taxon>Bacteria</taxon>
        <taxon>Bacillati</taxon>
        <taxon>Actinomycetota</taxon>
        <taxon>Actinomycetes</taxon>
        <taxon>Streptosporangiales</taxon>
        <taxon>Nocardiopsidaceae</taxon>
        <taxon>Nocardiopsis</taxon>
    </lineage>
</organism>
<dbReference type="RefSeq" id="WP_246420021.1">
    <property type="nucleotide sequence ID" value="NZ_BAAAKM010000089.1"/>
</dbReference>
<protein>
    <submittedName>
        <fullName evidence="2">Uncharacterized protein</fullName>
    </submittedName>
</protein>
<comment type="caution">
    <text evidence="2">The sequence shown here is derived from an EMBL/GenBank/DDBJ whole genome shotgun (WGS) entry which is preliminary data.</text>
</comment>
<dbReference type="EMBL" id="JACHDO010000001">
    <property type="protein sequence ID" value="MBB5489130.1"/>
    <property type="molecule type" value="Genomic_DNA"/>
</dbReference>
<proteinExistence type="predicted"/>
<dbReference type="Proteomes" id="UP000579647">
    <property type="component" value="Unassembled WGS sequence"/>
</dbReference>